<gene>
    <name evidence="1" type="ORF">BpHYR1_016917</name>
</gene>
<name>A0A3M7SEX9_BRAPC</name>
<dbReference type="Proteomes" id="UP000276133">
    <property type="component" value="Unassembled WGS sequence"/>
</dbReference>
<dbReference type="AlphaFoldDB" id="A0A3M7SEX9"/>
<evidence type="ECO:0000313" key="1">
    <source>
        <dbReference type="EMBL" id="RNA34331.1"/>
    </source>
</evidence>
<proteinExistence type="predicted"/>
<dbReference type="EMBL" id="REGN01001497">
    <property type="protein sequence ID" value="RNA34331.1"/>
    <property type="molecule type" value="Genomic_DNA"/>
</dbReference>
<sequence>MKFSSFFSLSNGDTFILAKIIRINNSFIIERIKILGIFFHDIIKLIGKALAGWNGNLVQFFISNDTKR</sequence>
<organism evidence="1 2">
    <name type="scientific">Brachionus plicatilis</name>
    <name type="common">Marine rotifer</name>
    <name type="synonym">Brachionus muelleri</name>
    <dbReference type="NCBI Taxonomy" id="10195"/>
    <lineage>
        <taxon>Eukaryota</taxon>
        <taxon>Metazoa</taxon>
        <taxon>Spiralia</taxon>
        <taxon>Gnathifera</taxon>
        <taxon>Rotifera</taxon>
        <taxon>Eurotatoria</taxon>
        <taxon>Monogononta</taxon>
        <taxon>Pseudotrocha</taxon>
        <taxon>Ploima</taxon>
        <taxon>Brachionidae</taxon>
        <taxon>Brachionus</taxon>
    </lineage>
</organism>
<comment type="caution">
    <text evidence="1">The sequence shown here is derived from an EMBL/GenBank/DDBJ whole genome shotgun (WGS) entry which is preliminary data.</text>
</comment>
<reference evidence="1 2" key="1">
    <citation type="journal article" date="2018" name="Sci. Rep.">
        <title>Genomic signatures of local adaptation to the degree of environmental predictability in rotifers.</title>
        <authorList>
            <person name="Franch-Gras L."/>
            <person name="Hahn C."/>
            <person name="Garcia-Roger E.M."/>
            <person name="Carmona M.J."/>
            <person name="Serra M."/>
            <person name="Gomez A."/>
        </authorList>
    </citation>
    <scope>NUCLEOTIDE SEQUENCE [LARGE SCALE GENOMIC DNA]</scope>
    <source>
        <strain evidence="1">HYR1</strain>
    </source>
</reference>
<accession>A0A3M7SEX9</accession>
<keyword evidence="2" id="KW-1185">Reference proteome</keyword>
<evidence type="ECO:0000313" key="2">
    <source>
        <dbReference type="Proteomes" id="UP000276133"/>
    </source>
</evidence>
<protein>
    <submittedName>
        <fullName evidence="1">Uncharacterized protein</fullName>
    </submittedName>
</protein>